<evidence type="ECO:0000313" key="5">
    <source>
        <dbReference type="Proteomes" id="UP000283993"/>
    </source>
</evidence>
<dbReference type="InterPro" id="IPR048469">
    <property type="entry name" value="YchJ-like_M"/>
</dbReference>
<dbReference type="HAMAP" id="MF_00612">
    <property type="entry name" value="UPF0225"/>
    <property type="match status" value="1"/>
</dbReference>
<keyword evidence="5" id="KW-1185">Reference proteome</keyword>
<evidence type="ECO:0000313" key="4">
    <source>
        <dbReference type="EMBL" id="ROO30494.1"/>
    </source>
</evidence>
<proteinExistence type="inferred from homology"/>
<evidence type="ECO:0000256" key="2">
    <source>
        <dbReference type="HAMAP-Rule" id="MF_00612"/>
    </source>
</evidence>
<dbReference type="Proteomes" id="UP000283993">
    <property type="component" value="Unassembled WGS sequence"/>
</dbReference>
<dbReference type="AlphaFoldDB" id="A0A423PY32"/>
<dbReference type="Pfam" id="PF02810">
    <property type="entry name" value="SEC-C"/>
    <property type="match status" value="2"/>
</dbReference>
<dbReference type="Gene3D" id="3.10.450.50">
    <property type="match status" value="1"/>
</dbReference>
<dbReference type="InterPro" id="IPR004027">
    <property type="entry name" value="SEC_C_motif"/>
</dbReference>
<accession>A0A423PY32</accession>
<dbReference type="SUPFAM" id="SSF103642">
    <property type="entry name" value="Sec-C motif"/>
    <property type="match status" value="1"/>
</dbReference>
<comment type="caution">
    <text evidence="4">The sequence shown here is derived from an EMBL/GenBank/DDBJ whole genome shotgun (WGS) entry which is preliminary data.</text>
</comment>
<evidence type="ECO:0000259" key="3">
    <source>
        <dbReference type="Pfam" id="PF17775"/>
    </source>
</evidence>
<comment type="similarity">
    <text evidence="1 2">Belongs to the UPF0225 family.</text>
</comment>
<protein>
    <recommendedName>
        <fullName evidence="2">UPF0225 protein SAOR_01380</fullName>
    </recommendedName>
</protein>
<gene>
    <name evidence="4" type="ORF">SAOR_01380</name>
</gene>
<dbReference type="PANTHER" id="PTHR33747">
    <property type="entry name" value="UPF0225 PROTEIN SCO1677"/>
    <property type="match status" value="1"/>
</dbReference>
<dbReference type="PANTHER" id="PTHR33747:SF1">
    <property type="entry name" value="ADENYLATE CYCLASE-ASSOCIATED CAP C-TERMINAL DOMAIN-CONTAINING PROTEIN"/>
    <property type="match status" value="1"/>
</dbReference>
<dbReference type="RefSeq" id="WP_123629875.1">
    <property type="nucleotide sequence ID" value="NZ_AYKH01000001.1"/>
</dbReference>
<sequence length="146" mass="15938">MTCPCQSGRPYDQCCGPCHRGEPAPTPEALMRARYSAYALGDAAYVQSSWHPDTRPATLDLPSGDHWLGLAVLDSGEDGDTGRVHFRATCRDDGGFAVLEERSRFVREQGQWFYVDGDHAVTALKPGRNDPCPCGSGRKFKKCCAA</sequence>
<organism evidence="4 5">
    <name type="scientific">Salinisphaera orenii MK-B5</name>
    <dbReference type="NCBI Taxonomy" id="856730"/>
    <lineage>
        <taxon>Bacteria</taxon>
        <taxon>Pseudomonadati</taxon>
        <taxon>Pseudomonadota</taxon>
        <taxon>Gammaproteobacteria</taxon>
        <taxon>Salinisphaerales</taxon>
        <taxon>Salinisphaeraceae</taxon>
        <taxon>Salinisphaera</taxon>
    </lineage>
</organism>
<evidence type="ECO:0000256" key="1">
    <source>
        <dbReference type="ARBA" id="ARBA00010839"/>
    </source>
</evidence>
<dbReference type="InterPro" id="IPR032710">
    <property type="entry name" value="NTF2-like_dom_sf"/>
</dbReference>
<dbReference type="Pfam" id="PF17775">
    <property type="entry name" value="YchJ_M-like"/>
    <property type="match status" value="1"/>
</dbReference>
<dbReference type="SUPFAM" id="SSF54427">
    <property type="entry name" value="NTF2-like"/>
    <property type="match status" value="1"/>
</dbReference>
<dbReference type="EMBL" id="AYKH01000001">
    <property type="protein sequence ID" value="ROO30494.1"/>
    <property type="molecule type" value="Genomic_DNA"/>
</dbReference>
<reference evidence="4 5" key="1">
    <citation type="submission" date="2013-10" db="EMBL/GenBank/DDBJ databases">
        <title>Salinisphaera orenii MK-B5 Genome Sequencing.</title>
        <authorList>
            <person name="Lai Q."/>
            <person name="Li C."/>
            <person name="Shao Z."/>
        </authorList>
    </citation>
    <scope>NUCLEOTIDE SEQUENCE [LARGE SCALE GENOMIC DNA]</scope>
    <source>
        <strain evidence="4 5">MK-B5</strain>
    </source>
</reference>
<name>A0A423PY32_9GAMM</name>
<dbReference type="InterPro" id="IPR023006">
    <property type="entry name" value="YchJ-like"/>
</dbReference>
<dbReference type="NCBIfam" id="NF002449">
    <property type="entry name" value="PRK01617.1"/>
    <property type="match status" value="1"/>
</dbReference>
<feature type="domain" description="YchJ-like middle NTF2-like" evidence="3">
    <location>
        <begin position="26"/>
        <end position="117"/>
    </location>
</feature>